<dbReference type="RefSeq" id="WP_191203997.1">
    <property type="nucleotide sequence ID" value="NZ_JACXZA010000003.1"/>
</dbReference>
<accession>A0ABR8MXD1</accession>
<dbReference type="PANTHER" id="PTHR43550:SF3">
    <property type="entry name" value="3-KETODIHYDROSPHINGOSINE REDUCTASE"/>
    <property type="match status" value="1"/>
</dbReference>
<dbReference type="SUPFAM" id="SSF51735">
    <property type="entry name" value="NAD(P)-binding Rossmann-fold domains"/>
    <property type="match status" value="1"/>
</dbReference>
<dbReference type="PANTHER" id="PTHR43550">
    <property type="entry name" value="3-KETODIHYDROSPHINGOSINE REDUCTASE"/>
    <property type="match status" value="1"/>
</dbReference>
<protein>
    <submittedName>
        <fullName evidence="1">SDR family NAD(P)-dependent oxidoreductase</fullName>
    </submittedName>
</protein>
<reference evidence="1 2" key="1">
    <citation type="submission" date="2020-09" db="EMBL/GenBank/DDBJ databases">
        <title>Paenibacillus sp. strain PR3 16S rRNA gene Genome sequencing and assembly.</title>
        <authorList>
            <person name="Kim J."/>
        </authorList>
    </citation>
    <scope>NUCLEOTIDE SEQUENCE [LARGE SCALE GENOMIC DNA]</scope>
    <source>
        <strain evidence="1 2">PR3</strain>
    </source>
</reference>
<gene>
    <name evidence="1" type="ORF">H8B09_13130</name>
</gene>
<evidence type="ECO:0000313" key="1">
    <source>
        <dbReference type="EMBL" id="MBD3919701.1"/>
    </source>
</evidence>
<dbReference type="Gene3D" id="3.40.50.720">
    <property type="entry name" value="NAD(P)-binding Rossmann-like Domain"/>
    <property type="match status" value="1"/>
</dbReference>
<keyword evidence="2" id="KW-1185">Reference proteome</keyword>
<dbReference type="Proteomes" id="UP000609346">
    <property type="component" value="Unassembled WGS sequence"/>
</dbReference>
<name>A0ABR8MXD1_9BACL</name>
<comment type="caution">
    <text evidence="1">The sequence shown here is derived from an EMBL/GenBank/DDBJ whole genome shotgun (WGS) entry which is preliminary data.</text>
</comment>
<organism evidence="1 2">
    <name type="scientific">Paenibacillus terricola</name>
    <dbReference type="NCBI Taxonomy" id="2763503"/>
    <lineage>
        <taxon>Bacteria</taxon>
        <taxon>Bacillati</taxon>
        <taxon>Bacillota</taxon>
        <taxon>Bacilli</taxon>
        <taxon>Bacillales</taxon>
        <taxon>Paenibacillaceae</taxon>
        <taxon>Paenibacillus</taxon>
    </lineage>
</organism>
<dbReference type="InterPro" id="IPR002347">
    <property type="entry name" value="SDR_fam"/>
</dbReference>
<dbReference type="EMBL" id="JACXZA010000003">
    <property type="protein sequence ID" value="MBD3919701.1"/>
    <property type="molecule type" value="Genomic_DNA"/>
</dbReference>
<dbReference type="InterPro" id="IPR036291">
    <property type="entry name" value="NAD(P)-bd_dom_sf"/>
</dbReference>
<dbReference type="Pfam" id="PF00106">
    <property type="entry name" value="adh_short"/>
    <property type="match status" value="1"/>
</dbReference>
<evidence type="ECO:0000313" key="2">
    <source>
        <dbReference type="Proteomes" id="UP000609346"/>
    </source>
</evidence>
<dbReference type="PRINTS" id="PR00081">
    <property type="entry name" value="GDHRDH"/>
</dbReference>
<proteinExistence type="predicted"/>
<sequence length="163" mass="17070">MSKVFVITGGSDGMGKAIARRLGQQGALLLADVSEERLQAAIEKLAVEGITDVSSQVVDNTKKEQVEALAAAAARLRELGAIVHTAGLSPTMGSGRRIMEVNMVGTGLILKAFLPLAVPGSVAHGSSDAGYARRFAGAAAITTRGFHRWKPLLVIQHSRIQVS</sequence>